<dbReference type="EMBL" id="JAWWNJ010000010">
    <property type="protein sequence ID" value="KAK7047061.1"/>
    <property type="molecule type" value="Genomic_DNA"/>
</dbReference>
<protein>
    <submittedName>
        <fullName evidence="1">Uncharacterized protein</fullName>
    </submittedName>
</protein>
<sequence>MSHLKVTKPLSASQLTMLWPPDYYCTHKAFVIDRALSYGPSCFVLAMSRVALTIVALKCSIYIYTSSSTSKYSIHCAPLQNLSELSSSIASLPTLSTPFNPHYNPNASPPQPSAFVSPTRRRVPMEIYSPGQWKTATANTHLYPPICFDLTGRPRHQGVSMKDLRLKGTAAPIQGAGDPVLGYTGLQRVIFRIMWPGYGHIEWCRAIPVVAPNGAPITRVALAVQIATSFAHFVEKRNTKPRRTDPGWCLPTVCDSST</sequence>
<evidence type="ECO:0000313" key="1">
    <source>
        <dbReference type="EMBL" id="KAK7047061.1"/>
    </source>
</evidence>
<accession>A0AAW0DAE4</accession>
<dbReference type="Proteomes" id="UP001362999">
    <property type="component" value="Unassembled WGS sequence"/>
</dbReference>
<name>A0AAW0DAE4_9AGAR</name>
<organism evidence="1 2">
    <name type="scientific">Favolaschia claudopus</name>
    <dbReference type="NCBI Taxonomy" id="2862362"/>
    <lineage>
        <taxon>Eukaryota</taxon>
        <taxon>Fungi</taxon>
        <taxon>Dikarya</taxon>
        <taxon>Basidiomycota</taxon>
        <taxon>Agaricomycotina</taxon>
        <taxon>Agaricomycetes</taxon>
        <taxon>Agaricomycetidae</taxon>
        <taxon>Agaricales</taxon>
        <taxon>Marasmiineae</taxon>
        <taxon>Mycenaceae</taxon>
        <taxon>Favolaschia</taxon>
    </lineage>
</organism>
<proteinExistence type="predicted"/>
<evidence type="ECO:0000313" key="2">
    <source>
        <dbReference type="Proteomes" id="UP001362999"/>
    </source>
</evidence>
<keyword evidence="2" id="KW-1185">Reference proteome</keyword>
<reference evidence="1 2" key="1">
    <citation type="journal article" date="2024" name="J Genomics">
        <title>Draft genome sequencing and assembly of Favolaschia claudopus CIRM-BRFM 2984 isolated from oak limbs.</title>
        <authorList>
            <person name="Navarro D."/>
            <person name="Drula E."/>
            <person name="Chaduli D."/>
            <person name="Cazenave R."/>
            <person name="Ahrendt S."/>
            <person name="Wang J."/>
            <person name="Lipzen A."/>
            <person name="Daum C."/>
            <person name="Barry K."/>
            <person name="Grigoriev I.V."/>
            <person name="Favel A."/>
            <person name="Rosso M.N."/>
            <person name="Martin F."/>
        </authorList>
    </citation>
    <scope>NUCLEOTIDE SEQUENCE [LARGE SCALE GENOMIC DNA]</scope>
    <source>
        <strain evidence="1 2">CIRM-BRFM 2984</strain>
    </source>
</reference>
<comment type="caution">
    <text evidence="1">The sequence shown here is derived from an EMBL/GenBank/DDBJ whole genome shotgun (WGS) entry which is preliminary data.</text>
</comment>
<dbReference type="AlphaFoldDB" id="A0AAW0DAE4"/>
<gene>
    <name evidence="1" type="ORF">R3P38DRAFT_3423888</name>
</gene>